<name>A0A7X8MX81_9CORY</name>
<feature type="transmembrane region" description="Helical" evidence="2">
    <location>
        <begin position="92"/>
        <end position="117"/>
    </location>
</feature>
<protein>
    <recommendedName>
        <fullName evidence="5">Membrane domain of glycerophosphoryl diester phosphodiesterase</fullName>
    </recommendedName>
</protein>
<evidence type="ECO:0000256" key="1">
    <source>
        <dbReference type="SAM" id="MobiDB-lite"/>
    </source>
</evidence>
<keyword evidence="2" id="KW-0472">Membrane</keyword>
<feature type="region of interest" description="Disordered" evidence="1">
    <location>
        <begin position="1"/>
        <end position="45"/>
    </location>
</feature>
<comment type="caution">
    <text evidence="3">The sequence shown here is derived from an EMBL/GenBank/DDBJ whole genome shotgun (WGS) entry which is preliminary data.</text>
</comment>
<feature type="transmembrane region" description="Helical" evidence="2">
    <location>
        <begin position="129"/>
        <end position="154"/>
    </location>
</feature>
<evidence type="ECO:0000256" key="2">
    <source>
        <dbReference type="SAM" id="Phobius"/>
    </source>
</evidence>
<proteinExistence type="predicted"/>
<evidence type="ECO:0008006" key="5">
    <source>
        <dbReference type="Google" id="ProtNLM"/>
    </source>
</evidence>
<dbReference type="EMBL" id="JAAYSN010000288">
    <property type="protein sequence ID" value="NLP40115.1"/>
    <property type="molecule type" value="Genomic_DNA"/>
</dbReference>
<dbReference type="Proteomes" id="UP000568696">
    <property type="component" value="Unassembled WGS sequence"/>
</dbReference>
<evidence type="ECO:0000313" key="3">
    <source>
        <dbReference type="EMBL" id="NLP40115.1"/>
    </source>
</evidence>
<evidence type="ECO:0000313" key="4">
    <source>
        <dbReference type="Proteomes" id="UP000568696"/>
    </source>
</evidence>
<gene>
    <name evidence="3" type="ORF">GX356_10440</name>
</gene>
<feature type="compositionally biased region" description="Basic and acidic residues" evidence="1">
    <location>
        <begin position="1"/>
        <end position="19"/>
    </location>
</feature>
<keyword evidence="2" id="KW-0812">Transmembrane</keyword>
<feature type="transmembrane region" description="Helical" evidence="2">
    <location>
        <begin position="224"/>
        <end position="250"/>
    </location>
</feature>
<feature type="transmembrane region" description="Helical" evidence="2">
    <location>
        <begin position="274"/>
        <end position="307"/>
    </location>
</feature>
<dbReference type="AlphaFoldDB" id="A0A7X8MX81"/>
<sequence length="325" mass="34803">MTTPNDPHDDRFDHPENRPDNQYPSYPSYPSTPHPEDAPGYGEQPYQGYQGYQGYAGYRESAPHGGGQPTGDGKVRPMEAVSWAFGQTFRNWQVWILGALALGVAVFALSIGMDVAFGGPSADLAYQAGFGYQAAQAVMGLILGVLSIFIYHGALRQVDKEKMGFGDFTGNVNFWSAFGVFVVIQVISGIILSLVIGPILMGGNEIANMQMATQDEALATLSRLFAGLMIVLFLALLVAPLTMFMVWFAVDRRAGFGGAFGAGLRAGARNYLPLLLFTFVSGVAAMVLAMVTFGLAMIVIGPALLLAQAHLYRQAAQGPLPAPRP</sequence>
<feature type="transmembrane region" description="Helical" evidence="2">
    <location>
        <begin position="174"/>
        <end position="203"/>
    </location>
</feature>
<keyword evidence="2" id="KW-1133">Transmembrane helix</keyword>
<accession>A0A7X8MX81</accession>
<organism evidence="3 4">
    <name type="scientific">Corynebacterium pollutisoli</name>
    <dbReference type="NCBI Taxonomy" id="1610489"/>
    <lineage>
        <taxon>Bacteria</taxon>
        <taxon>Bacillati</taxon>
        <taxon>Actinomycetota</taxon>
        <taxon>Actinomycetes</taxon>
        <taxon>Mycobacteriales</taxon>
        <taxon>Corynebacteriaceae</taxon>
        <taxon>Corynebacterium</taxon>
    </lineage>
</organism>
<reference evidence="3 4" key="1">
    <citation type="journal article" date="2020" name="Biotechnol. Biofuels">
        <title>New insights from the biogas microbiome by comprehensive genome-resolved metagenomics of nearly 1600 species originating from multiple anaerobic digesters.</title>
        <authorList>
            <person name="Campanaro S."/>
            <person name="Treu L."/>
            <person name="Rodriguez-R L.M."/>
            <person name="Kovalovszki A."/>
            <person name="Ziels R.M."/>
            <person name="Maus I."/>
            <person name="Zhu X."/>
            <person name="Kougias P.G."/>
            <person name="Basile A."/>
            <person name="Luo G."/>
            <person name="Schluter A."/>
            <person name="Konstantinidis K.T."/>
            <person name="Angelidaki I."/>
        </authorList>
    </citation>
    <scope>NUCLEOTIDE SEQUENCE [LARGE SCALE GENOMIC DNA]</scope>
    <source>
        <strain evidence="3">AS23ysBPME_344</strain>
    </source>
</reference>